<accession>A0A815GGZ6</accession>
<dbReference type="Proteomes" id="UP000663845">
    <property type="component" value="Unassembled WGS sequence"/>
</dbReference>
<sequence length="113" mass="12523">MASRRVYVWLVFMIITQAVGEDIRFVEMSLIPDCIFQCANTTCLPFINTTTSSIKDCQVACLAQIQCHAATFYRLTSSCALFADMLNRNENILADADATSMIVISGTRFPPGQ</sequence>
<evidence type="ECO:0000313" key="3">
    <source>
        <dbReference type="EMBL" id="CAF1338720.1"/>
    </source>
</evidence>
<dbReference type="EMBL" id="CAJNOG010000699">
    <property type="protein sequence ID" value="CAF1338720.1"/>
    <property type="molecule type" value="Genomic_DNA"/>
</dbReference>
<feature type="signal peptide" evidence="1">
    <location>
        <begin position="1"/>
        <end position="20"/>
    </location>
</feature>
<evidence type="ECO:0000259" key="2">
    <source>
        <dbReference type="PROSITE" id="PS50948"/>
    </source>
</evidence>
<keyword evidence="1" id="KW-0732">Signal</keyword>
<evidence type="ECO:0000313" key="4">
    <source>
        <dbReference type="Proteomes" id="UP000663845"/>
    </source>
</evidence>
<dbReference type="InterPro" id="IPR003609">
    <property type="entry name" value="Pan_app"/>
</dbReference>
<dbReference type="Gene3D" id="3.50.4.10">
    <property type="entry name" value="Hepatocyte Growth Factor"/>
    <property type="match status" value="1"/>
</dbReference>
<protein>
    <recommendedName>
        <fullName evidence="2">Apple domain-containing protein</fullName>
    </recommendedName>
</protein>
<comment type="caution">
    <text evidence="3">The sequence shown here is derived from an EMBL/GenBank/DDBJ whole genome shotgun (WGS) entry which is preliminary data.</text>
</comment>
<evidence type="ECO:0000256" key="1">
    <source>
        <dbReference type="SAM" id="SignalP"/>
    </source>
</evidence>
<dbReference type="Pfam" id="PF00024">
    <property type="entry name" value="PAN_1"/>
    <property type="match status" value="1"/>
</dbReference>
<feature type="chain" id="PRO_5032915768" description="Apple domain-containing protein" evidence="1">
    <location>
        <begin position="21"/>
        <end position="113"/>
    </location>
</feature>
<reference evidence="3" key="1">
    <citation type="submission" date="2021-02" db="EMBL/GenBank/DDBJ databases">
        <authorList>
            <person name="Nowell W R."/>
        </authorList>
    </citation>
    <scope>NUCLEOTIDE SEQUENCE</scope>
</reference>
<dbReference type="PROSITE" id="PS50948">
    <property type="entry name" value="PAN"/>
    <property type="match status" value="1"/>
</dbReference>
<name>A0A815GGZ6_9BILA</name>
<organism evidence="3 4">
    <name type="scientific">Adineta steineri</name>
    <dbReference type="NCBI Taxonomy" id="433720"/>
    <lineage>
        <taxon>Eukaryota</taxon>
        <taxon>Metazoa</taxon>
        <taxon>Spiralia</taxon>
        <taxon>Gnathifera</taxon>
        <taxon>Rotifera</taxon>
        <taxon>Eurotatoria</taxon>
        <taxon>Bdelloidea</taxon>
        <taxon>Adinetida</taxon>
        <taxon>Adinetidae</taxon>
        <taxon>Adineta</taxon>
    </lineage>
</organism>
<gene>
    <name evidence="3" type="ORF">JYZ213_LOCUS34370</name>
</gene>
<proteinExistence type="predicted"/>
<feature type="domain" description="Apple" evidence="2">
    <location>
        <begin position="34"/>
        <end position="105"/>
    </location>
</feature>
<dbReference type="AlphaFoldDB" id="A0A815GGZ6"/>